<dbReference type="Pfam" id="PF01465">
    <property type="entry name" value="GRIP"/>
    <property type="match status" value="1"/>
</dbReference>
<feature type="coiled-coil region" evidence="1">
    <location>
        <begin position="243"/>
        <end position="312"/>
    </location>
</feature>
<sequence>MDDPGATAAGQGSSGREAHAKGGGAKELTKEQLLGYIKKLKQKVKEVENELQESKAQHAALQSGHLELEERAAVLGEKDRSADDRLIQAAEDMHRVHTEAEGREKVLQARVAELEHEIEAARRTQDGQIEQAERAKRAEGELRRAQERIAFLEAAHDTRAPGPLPSATPNSESDDKEQVARLQEEKEEMQLKLKLMVDRYKTLQAKAKSVVEEKACVLQQLEALQAATAESEKQAAGCLASIKEDFRQEKERLAAEIATLSAASEEAQNESESQAQMLADLRVETERMRSEQAELTTELVSLREKARAREEEAAGGSWEASEEAAALRSRVEALETARGDWQTRHEDAMSEFKKEKEALAARNAALAQQLEGRDSEIERLTKEAQASTKAVQGLQAELENAKGKLAALEEARASEGSAMSSGDGDMAAMDVTKAALEEEKATLQERLEGAEKELDSLRAQMESLQSEGEAKVMSLRQELAGAEEARAEVQGRVEALEAQRKEQDETVKRLKTLLSKSRSIIQSRDQEISKSKAAAEALAAPPASFQVAMRVRTDSSDGGPAGTVWCLVVTPPSPPIQPAPASSQDLCGLSPSSPGDPSVSDPAPPPASQWVAEEKALAWTREALARVPGSVLEVNDWPVVLQEGWAQRESSLRSAMEEEVAGRRAVEEEFHRYRGRAHAALKKATERSGEERQRDRALEEEKLRLAEERAALERTVMSLEEELTQARADLEETREAMQARLEMVEHACEKAVKEEAERGSRLLEEAAGEADRRLRETVAEWTQRVEAQDREGDALEEKIAELEGQLQAAQTAVLAARDAAKAAVTAGASTKGAERQKGAVTAGASTKGAERPRDGTPSELPAPGSFCHQDKGAFTSLPAASEQDRGHRQAIDGDTDGLGQGSSNLSRGRTLAPLKIPPPPLSPSDAESSSGVGEGDAVGLGEHYVVIKQLTGDFQKERVRDLQLIAHMQEEITELNAKQARLQEQERGLKAALQKAEDSLARERELHAGPVNAEYLKHAIYGFLTAHTDTERQTLLSVIVTMLHFSPEEAAKAKAATQAKGGLRAGVTGWITAKLGAGGSGSGESDQGGCDGDSAR</sequence>
<feature type="region of interest" description="Disordered" evidence="2">
    <location>
        <begin position="1075"/>
        <end position="1096"/>
    </location>
</feature>
<feature type="region of interest" description="Disordered" evidence="2">
    <location>
        <begin position="1"/>
        <end position="28"/>
    </location>
</feature>
<keyword evidence="5" id="KW-1185">Reference proteome</keyword>
<dbReference type="SMART" id="SM00755">
    <property type="entry name" value="Grip"/>
    <property type="match status" value="1"/>
</dbReference>
<feature type="coiled-coil region" evidence="1">
    <location>
        <begin position="349"/>
        <end position="513"/>
    </location>
</feature>
<feature type="region of interest" description="Disordered" evidence="2">
    <location>
        <begin position="153"/>
        <end position="185"/>
    </location>
</feature>
<dbReference type="Gene3D" id="1.10.220.60">
    <property type="entry name" value="GRIP domain"/>
    <property type="match status" value="1"/>
</dbReference>
<feature type="region of interest" description="Disordered" evidence="2">
    <location>
        <begin position="826"/>
        <end position="935"/>
    </location>
</feature>
<comment type="caution">
    <text evidence="4">The sequence shown here is derived from an EMBL/GenBank/DDBJ whole genome shotgun (WGS) entry which is preliminary data.</text>
</comment>
<organism evidence="4 5">
    <name type="scientific">Nannochloropsis gaditana</name>
    <dbReference type="NCBI Taxonomy" id="72520"/>
    <lineage>
        <taxon>Eukaryota</taxon>
        <taxon>Sar</taxon>
        <taxon>Stramenopiles</taxon>
        <taxon>Ochrophyta</taxon>
        <taxon>Eustigmatophyceae</taxon>
        <taxon>Eustigmatales</taxon>
        <taxon>Monodopsidaceae</taxon>
        <taxon>Nannochloropsis</taxon>
    </lineage>
</organism>
<dbReference type="OrthoDB" id="10365753at2759"/>
<name>W7TNP1_9STRA</name>
<dbReference type="InterPro" id="IPR000237">
    <property type="entry name" value="GRIP_dom"/>
</dbReference>
<gene>
    <name evidence="4" type="ORF">Naga_100002g131</name>
</gene>
<feature type="coiled-coil region" evidence="1">
    <location>
        <begin position="30"/>
        <end position="64"/>
    </location>
</feature>
<dbReference type="PROSITE" id="PS50913">
    <property type="entry name" value="GRIP"/>
    <property type="match status" value="1"/>
</dbReference>
<dbReference type="EMBL" id="AZIL01000274">
    <property type="protein sequence ID" value="EWM28735.1"/>
    <property type="molecule type" value="Genomic_DNA"/>
</dbReference>
<dbReference type="PANTHER" id="PTHR45615:SF66">
    <property type="entry name" value="CARD DOMAIN-CONTAINING PROTEIN"/>
    <property type="match status" value="1"/>
</dbReference>
<evidence type="ECO:0000259" key="3">
    <source>
        <dbReference type="PROSITE" id="PS50913"/>
    </source>
</evidence>
<keyword evidence="1" id="KW-0175">Coiled coil</keyword>
<dbReference type="AlphaFoldDB" id="W7TNP1"/>
<proteinExistence type="predicted"/>
<protein>
    <submittedName>
        <fullName evidence="4">Prefoldin</fullName>
    </submittedName>
</protein>
<evidence type="ECO:0000256" key="2">
    <source>
        <dbReference type="SAM" id="MobiDB-lite"/>
    </source>
</evidence>
<evidence type="ECO:0000256" key="1">
    <source>
        <dbReference type="SAM" id="Coils"/>
    </source>
</evidence>
<feature type="compositionally biased region" description="Basic and acidic residues" evidence="2">
    <location>
        <begin position="882"/>
        <end position="891"/>
    </location>
</feature>
<evidence type="ECO:0000313" key="4">
    <source>
        <dbReference type="EMBL" id="EWM28735.1"/>
    </source>
</evidence>
<feature type="domain" description="GRIP" evidence="3">
    <location>
        <begin position="1006"/>
        <end position="1056"/>
    </location>
</feature>
<feature type="coiled-coil region" evidence="1">
    <location>
        <begin position="778"/>
        <end position="819"/>
    </location>
</feature>
<feature type="region of interest" description="Disordered" evidence="2">
    <location>
        <begin position="576"/>
        <end position="607"/>
    </location>
</feature>
<reference evidence="4 5" key="1">
    <citation type="journal article" date="2014" name="Mol. Plant">
        <title>Chromosome Scale Genome Assembly and Transcriptome Profiling of Nannochloropsis gaditana in Nitrogen Depletion.</title>
        <authorList>
            <person name="Corteggiani Carpinelli E."/>
            <person name="Telatin A."/>
            <person name="Vitulo N."/>
            <person name="Forcato C."/>
            <person name="D'Angelo M."/>
            <person name="Schiavon R."/>
            <person name="Vezzi A."/>
            <person name="Giacometti G.M."/>
            <person name="Morosinotto T."/>
            <person name="Valle G."/>
        </authorList>
    </citation>
    <scope>NUCLEOTIDE SEQUENCE [LARGE SCALE GENOMIC DNA]</scope>
    <source>
        <strain evidence="4 5">B-31</strain>
    </source>
</reference>
<feature type="compositionally biased region" description="Basic and acidic residues" evidence="2">
    <location>
        <begin position="683"/>
        <end position="699"/>
    </location>
</feature>
<feature type="coiled-coil region" evidence="1">
    <location>
        <begin position="965"/>
        <end position="999"/>
    </location>
</feature>
<dbReference type="Proteomes" id="UP000019335">
    <property type="component" value="Chromosome 4"/>
</dbReference>
<evidence type="ECO:0000313" key="5">
    <source>
        <dbReference type="Proteomes" id="UP000019335"/>
    </source>
</evidence>
<dbReference type="SUPFAM" id="SSF57997">
    <property type="entry name" value="Tropomyosin"/>
    <property type="match status" value="1"/>
</dbReference>
<dbReference type="Gene3D" id="1.10.287.1490">
    <property type="match status" value="1"/>
</dbReference>
<accession>W7TNP1</accession>
<dbReference type="PANTHER" id="PTHR45615">
    <property type="entry name" value="MYOSIN HEAVY CHAIN, NON-MUSCLE"/>
    <property type="match status" value="1"/>
</dbReference>
<feature type="compositionally biased region" description="Basic and acidic residues" evidence="2">
    <location>
        <begin position="176"/>
        <end position="185"/>
    </location>
</feature>
<feature type="region of interest" description="Disordered" evidence="2">
    <location>
        <begin position="679"/>
        <end position="699"/>
    </location>
</feature>
<feature type="compositionally biased region" description="Low complexity" evidence="2">
    <location>
        <begin position="579"/>
        <end position="601"/>
    </location>
</feature>